<keyword evidence="6" id="KW-1185">Reference proteome</keyword>
<dbReference type="SMART" id="SM00559">
    <property type="entry name" value="Ku78"/>
    <property type="match status" value="1"/>
</dbReference>
<dbReference type="InterPro" id="IPR016194">
    <property type="entry name" value="SPOC-like_C_dom_sf"/>
</dbReference>
<evidence type="ECO:0000256" key="1">
    <source>
        <dbReference type="ARBA" id="ARBA00023125"/>
    </source>
</evidence>
<keyword evidence="2" id="KW-0227">DNA damage</keyword>
<dbReference type="HAMAP" id="MF_01875">
    <property type="entry name" value="Prokaryotic_Ku"/>
    <property type="match status" value="1"/>
</dbReference>
<sequence length="299" mass="32884">MAPRSLATGTISFGLVSIPVRLYAATQPAASVSFNLLHAKDGARLRQQYVCSKDGEKVERDDMVKGYEFAKDRYVTFSADELKALEELATQTIDIAEFVPAAEVDPVYFDRAYHLGPDRGGAKAYRLLAEALARSGKAALARYAARGKQYLVLIRPSSGRLVMQQLYYADEVRTPEEVPVDDAELKEPEIQLALKLIEQTASDAFHPERYEDSVKKRTLEAIERKVQGQEIQVAAPAEPQGQVIDLMEALKASLDATGRAPTAPSAAREEVPEAAGDRKAPRRARRDAEARPARATSKK</sequence>
<evidence type="ECO:0000256" key="2">
    <source>
        <dbReference type="HAMAP-Rule" id="MF_01875"/>
    </source>
</evidence>
<keyword evidence="2" id="KW-0234">DNA repair</keyword>
<feature type="region of interest" description="Disordered" evidence="3">
    <location>
        <begin position="255"/>
        <end position="299"/>
    </location>
</feature>
<name>A0ABN6MVP1_9BACT</name>
<dbReference type="Gene3D" id="2.40.290.10">
    <property type="match status" value="1"/>
</dbReference>
<dbReference type="NCBIfam" id="TIGR02772">
    <property type="entry name" value="Ku_bact"/>
    <property type="match status" value="1"/>
</dbReference>
<feature type="compositionally biased region" description="Basic and acidic residues" evidence="3">
    <location>
        <begin position="267"/>
        <end position="279"/>
    </location>
</feature>
<dbReference type="RefSeq" id="WP_248353011.1">
    <property type="nucleotide sequence ID" value="NZ_AP025591.1"/>
</dbReference>
<dbReference type="PANTHER" id="PTHR41251">
    <property type="entry name" value="NON-HOMOLOGOUS END JOINING PROTEIN KU"/>
    <property type="match status" value="1"/>
</dbReference>
<organism evidence="5 6">
    <name type="scientific">Anaeromyxobacter oryzae</name>
    <dbReference type="NCBI Taxonomy" id="2918170"/>
    <lineage>
        <taxon>Bacteria</taxon>
        <taxon>Pseudomonadati</taxon>
        <taxon>Myxococcota</taxon>
        <taxon>Myxococcia</taxon>
        <taxon>Myxococcales</taxon>
        <taxon>Cystobacterineae</taxon>
        <taxon>Anaeromyxobacteraceae</taxon>
        <taxon>Anaeromyxobacter</taxon>
    </lineage>
</organism>
<accession>A0ABN6MVP1</accession>
<feature type="domain" description="Ku" evidence="4">
    <location>
        <begin position="55"/>
        <end position="183"/>
    </location>
</feature>
<comment type="similarity">
    <text evidence="2">Belongs to the prokaryotic Ku family.</text>
</comment>
<dbReference type="InterPro" id="IPR006164">
    <property type="entry name" value="DNA_bd_Ku70/Ku80"/>
</dbReference>
<dbReference type="Pfam" id="PF02735">
    <property type="entry name" value="Ku"/>
    <property type="match status" value="1"/>
</dbReference>
<evidence type="ECO:0000256" key="3">
    <source>
        <dbReference type="SAM" id="MobiDB-lite"/>
    </source>
</evidence>
<comment type="subunit">
    <text evidence="2">Homodimer. Interacts with LigD.</text>
</comment>
<reference evidence="6" key="1">
    <citation type="journal article" date="2022" name="Int. J. Syst. Evol. Microbiol.">
        <title>Anaeromyxobacter oryzae sp. nov., Anaeromyxobacter diazotrophicus sp. nov. and Anaeromyxobacter paludicola sp. nov., isolated from paddy soils.</title>
        <authorList>
            <person name="Itoh H."/>
            <person name="Xu Z."/>
            <person name="Mise K."/>
            <person name="Masuda Y."/>
            <person name="Ushijima N."/>
            <person name="Hayakawa C."/>
            <person name="Shiratori Y."/>
            <person name="Senoo K."/>
        </authorList>
    </citation>
    <scope>NUCLEOTIDE SEQUENCE [LARGE SCALE GENOMIC DNA]</scope>
    <source>
        <strain evidence="6">Red232</strain>
    </source>
</reference>
<dbReference type="EMBL" id="AP025591">
    <property type="protein sequence ID" value="BDG04591.1"/>
    <property type="molecule type" value="Genomic_DNA"/>
</dbReference>
<proteinExistence type="inferred from homology"/>
<dbReference type="InterPro" id="IPR009187">
    <property type="entry name" value="Prok_Ku"/>
</dbReference>
<dbReference type="PANTHER" id="PTHR41251:SF1">
    <property type="entry name" value="NON-HOMOLOGOUS END JOINING PROTEIN KU"/>
    <property type="match status" value="1"/>
</dbReference>
<evidence type="ECO:0000313" key="5">
    <source>
        <dbReference type="EMBL" id="BDG04591.1"/>
    </source>
</evidence>
<gene>
    <name evidence="2 5" type="primary">ku</name>
    <name evidence="5" type="ORF">AMOR_35870</name>
</gene>
<dbReference type="Proteomes" id="UP001162891">
    <property type="component" value="Chromosome"/>
</dbReference>
<dbReference type="PIRSF" id="PIRSF006493">
    <property type="entry name" value="Prok_Ku"/>
    <property type="match status" value="1"/>
</dbReference>
<dbReference type="SUPFAM" id="SSF100939">
    <property type="entry name" value="SPOC domain-like"/>
    <property type="match status" value="1"/>
</dbReference>
<protein>
    <recommendedName>
        <fullName evidence="2">Non-homologous end joining protein Ku</fullName>
    </recommendedName>
</protein>
<dbReference type="CDD" id="cd00789">
    <property type="entry name" value="KU_like"/>
    <property type="match status" value="1"/>
</dbReference>
<comment type="function">
    <text evidence="2">With LigD forms a non-homologous end joining (NHEJ) DNA repair enzyme, which repairs dsDNA breaks with reduced fidelity. Binds linear dsDNA with 5'- and 3'- overhangs but not closed circular dsDNA nor ssDNA. Recruits and stimulates the ligase activity of LigD.</text>
</comment>
<evidence type="ECO:0000259" key="4">
    <source>
        <dbReference type="SMART" id="SM00559"/>
    </source>
</evidence>
<keyword evidence="1 2" id="KW-0238">DNA-binding</keyword>
<evidence type="ECO:0000313" key="6">
    <source>
        <dbReference type="Proteomes" id="UP001162891"/>
    </source>
</evidence>
<keyword evidence="2" id="KW-0233">DNA recombination</keyword>